<dbReference type="Proteomes" id="UP001227230">
    <property type="component" value="Chromosome 16"/>
</dbReference>
<evidence type="ECO:0000256" key="1">
    <source>
        <dbReference type="SAM" id="MobiDB-lite"/>
    </source>
</evidence>
<feature type="region of interest" description="Disordered" evidence="1">
    <location>
        <begin position="56"/>
        <end position="76"/>
    </location>
</feature>
<dbReference type="EMBL" id="CP126663">
    <property type="protein sequence ID" value="WKA06529.1"/>
    <property type="molecule type" value="Genomic_DNA"/>
</dbReference>
<sequence>MTDSDAEQEENKIRMDNSTGSECERNRSKLASTSYGEQFDQRIDEFSRCSEITSKEALDSGSSDKNHAFASSDFSD</sequence>
<feature type="region of interest" description="Disordered" evidence="1">
    <location>
        <begin position="1"/>
        <end position="37"/>
    </location>
</feature>
<gene>
    <name evidence="2" type="ORF">VitviT2T_024425</name>
</gene>
<reference evidence="2 3" key="1">
    <citation type="journal article" date="2023" name="Hortic Res">
        <title>The complete reference genome for grapevine (Vitis vinifera L.) genetics and breeding.</title>
        <authorList>
            <person name="Shi X."/>
            <person name="Cao S."/>
            <person name="Wang X."/>
            <person name="Huang S."/>
            <person name="Wang Y."/>
            <person name="Liu Z."/>
            <person name="Liu W."/>
            <person name="Leng X."/>
            <person name="Peng Y."/>
            <person name="Wang N."/>
            <person name="Wang Y."/>
            <person name="Ma Z."/>
            <person name="Xu X."/>
            <person name="Zhang F."/>
            <person name="Xue H."/>
            <person name="Zhong H."/>
            <person name="Wang Y."/>
            <person name="Zhang K."/>
            <person name="Velt A."/>
            <person name="Avia K."/>
            <person name="Holtgrawe D."/>
            <person name="Grimplet J."/>
            <person name="Matus J.T."/>
            <person name="Ware D."/>
            <person name="Wu X."/>
            <person name="Wang H."/>
            <person name="Liu C."/>
            <person name="Fang Y."/>
            <person name="Rustenholz C."/>
            <person name="Cheng Z."/>
            <person name="Xiao H."/>
            <person name="Zhou Y."/>
        </authorList>
    </citation>
    <scope>NUCLEOTIDE SEQUENCE [LARGE SCALE GENOMIC DNA]</scope>
    <source>
        <strain evidence="3">cv. Pinot noir / PN40024</strain>
        <tissue evidence="2">Leaf</tissue>
    </source>
</reference>
<name>A0ABY9DFJ3_VITVI</name>
<organism evidence="2 3">
    <name type="scientific">Vitis vinifera</name>
    <name type="common">Grape</name>
    <dbReference type="NCBI Taxonomy" id="29760"/>
    <lineage>
        <taxon>Eukaryota</taxon>
        <taxon>Viridiplantae</taxon>
        <taxon>Streptophyta</taxon>
        <taxon>Embryophyta</taxon>
        <taxon>Tracheophyta</taxon>
        <taxon>Spermatophyta</taxon>
        <taxon>Magnoliopsida</taxon>
        <taxon>eudicotyledons</taxon>
        <taxon>Gunneridae</taxon>
        <taxon>Pentapetalae</taxon>
        <taxon>rosids</taxon>
        <taxon>Vitales</taxon>
        <taxon>Vitaceae</taxon>
        <taxon>Viteae</taxon>
        <taxon>Vitis</taxon>
    </lineage>
</organism>
<evidence type="ECO:0000313" key="3">
    <source>
        <dbReference type="Proteomes" id="UP001227230"/>
    </source>
</evidence>
<proteinExistence type="predicted"/>
<keyword evidence="3" id="KW-1185">Reference proteome</keyword>
<accession>A0ABY9DFJ3</accession>
<feature type="compositionally biased region" description="Basic and acidic residues" evidence="1">
    <location>
        <begin position="56"/>
        <end position="67"/>
    </location>
</feature>
<protein>
    <submittedName>
        <fullName evidence="2">Uncharacterized protein</fullName>
    </submittedName>
</protein>
<evidence type="ECO:0000313" key="2">
    <source>
        <dbReference type="EMBL" id="WKA06529.1"/>
    </source>
</evidence>